<feature type="transmembrane region" description="Helical" evidence="7">
    <location>
        <begin position="219"/>
        <end position="238"/>
    </location>
</feature>
<keyword evidence="3" id="KW-1003">Cell membrane</keyword>
<evidence type="ECO:0000313" key="11">
    <source>
        <dbReference type="Proteomes" id="UP000255108"/>
    </source>
</evidence>
<gene>
    <name evidence="9" type="primary">mdtH_2</name>
    <name evidence="10" type="ORF">EV682_10710</name>
    <name evidence="9" type="ORF">NCTC11159_03598</name>
</gene>
<feature type="transmembrane region" description="Helical" evidence="7">
    <location>
        <begin position="108"/>
        <end position="126"/>
    </location>
</feature>
<evidence type="ECO:0000313" key="9">
    <source>
        <dbReference type="EMBL" id="STR45052.1"/>
    </source>
</evidence>
<dbReference type="GO" id="GO:0005886">
    <property type="term" value="C:plasma membrane"/>
    <property type="evidence" value="ECO:0007669"/>
    <property type="project" value="UniProtKB-SubCell"/>
</dbReference>
<keyword evidence="2" id="KW-0813">Transport</keyword>
<dbReference type="Proteomes" id="UP000295794">
    <property type="component" value="Unassembled WGS sequence"/>
</dbReference>
<dbReference type="Proteomes" id="UP000255108">
    <property type="component" value="Unassembled WGS sequence"/>
</dbReference>
<evidence type="ECO:0000313" key="12">
    <source>
        <dbReference type="Proteomes" id="UP000295794"/>
    </source>
</evidence>
<feature type="transmembrane region" description="Helical" evidence="7">
    <location>
        <begin position="288"/>
        <end position="306"/>
    </location>
</feature>
<evidence type="ECO:0000256" key="3">
    <source>
        <dbReference type="ARBA" id="ARBA00022475"/>
    </source>
</evidence>
<dbReference type="InterPro" id="IPR020846">
    <property type="entry name" value="MFS_dom"/>
</dbReference>
<feature type="transmembrane region" description="Helical" evidence="7">
    <location>
        <begin position="376"/>
        <end position="393"/>
    </location>
</feature>
<dbReference type="InterPro" id="IPR036259">
    <property type="entry name" value="MFS_trans_sf"/>
</dbReference>
<dbReference type="PANTHER" id="PTHR23517">
    <property type="entry name" value="RESISTANCE PROTEIN MDTM, PUTATIVE-RELATED-RELATED"/>
    <property type="match status" value="1"/>
</dbReference>
<feature type="transmembrane region" description="Helical" evidence="7">
    <location>
        <begin position="146"/>
        <end position="166"/>
    </location>
</feature>
<dbReference type="PANTHER" id="PTHR23517:SF2">
    <property type="entry name" value="MULTIDRUG RESISTANCE PROTEIN MDTH"/>
    <property type="match status" value="1"/>
</dbReference>
<dbReference type="Gene3D" id="1.20.1250.20">
    <property type="entry name" value="MFS general substrate transporter like domains"/>
    <property type="match status" value="1"/>
</dbReference>
<dbReference type="SUPFAM" id="SSF103473">
    <property type="entry name" value="MFS general substrate transporter"/>
    <property type="match status" value="1"/>
</dbReference>
<accession>A0A377SSP3</accession>
<keyword evidence="12" id="KW-1185">Reference proteome</keyword>
<reference evidence="9 11" key="1">
    <citation type="submission" date="2018-06" db="EMBL/GenBank/DDBJ databases">
        <authorList>
            <consortium name="Pathogen Informatics"/>
            <person name="Doyle S."/>
        </authorList>
    </citation>
    <scope>NUCLEOTIDE SEQUENCE [LARGE SCALE GENOMIC DNA]</scope>
    <source>
        <strain evidence="9 11">NCTC11159</strain>
    </source>
</reference>
<feature type="transmembrane region" description="Helical" evidence="7">
    <location>
        <begin position="258"/>
        <end position="276"/>
    </location>
</feature>
<dbReference type="PROSITE" id="PS50850">
    <property type="entry name" value="MFS"/>
    <property type="match status" value="1"/>
</dbReference>
<keyword evidence="4 7" id="KW-0812">Transmembrane</keyword>
<evidence type="ECO:0000256" key="6">
    <source>
        <dbReference type="ARBA" id="ARBA00023136"/>
    </source>
</evidence>
<evidence type="ECO:0000256" key="4">
    <source>
        <dbReference type="ARBA" id="ARBA00022692"/>
    </source>
</evidence>
<dbReference type="EMBL" id="SMBT01000007">
    <property type="protein sequence ID" value="TCU85500.1"/>
    <property type="molecule type" value="Genomic_DNA"/>
</dbReference>
<feature type="transmembrane region" description="Helical" evidence="7">
    <location>
        <begin position="348"/>
        <end position="370"/>
    </location>
</feature>
<dbReference type="AlphaFoldDB" id="A0A377SSP3"/>
<evidence type="ECO:0000256" key="5">
    <source>
        <dbReference type="ARBA" id="ARBA00022989"/>
    </source>
</evidence>
<reference evidence="10 12" key="2">
    <citation type="submission" date="2019-03" db="EMBL/GenBank/DDBJ databases">
        <title>Genomic Encyclopedia of Type Strains, Phase IV (KMG-IV): sequencing the most valuable type-strain genomes for metagenomic binning, comparative biology and taxonomic classification.</title>
        <authorList>
            <person name="Goeker M."/>
        </authorList>
    </citation>
    <scope>NUCLEOTIDE SEQUENCE [LARGE SCALE GENOMIC DNA]</scope>
    <source>
        <strain evidence="10 12">DSM 3764</strain>
    </source>
</reference>
<evidence type="ECO:0000256" key="2">
    <source>
        <dbReference type="ARBA" id="ARBA00022448"/>
    </source>
</evidence>
<dbReference type="InterPro" id="IPR050171">
    <property type="entry name" value="MFS_Transporters"/>
</dbReference>
<evidence type="ECO:0000256" key="7">
    <source>
        <dbReference type="SAM" id="Phobius"/>
    </source>
</evidence>
<keyword evidence="5 7" id="KW-1133">Transmembrane helix</keyword>
<proteinExistence type="predicted"/>
<sequence>MLLTKLNTFKNKLSDLPQMAWGLAGALFVNRLGVMVKLFMALYLREVLGFSIDTIGWLLACSGAGLLLGSYAIGVLSDHMPTGKLAVRLMFASGMLLLSLTLLESPWLLALLLFLSGVCDGGARPLNQRLIMENCSLAERPRAQALNRVAVNLAVAIAGVLGGVLAHWDYRWVFVVSASMSFAAAFWLRWALRRWSALPLAGSAPAGPEQGLVSPYSDWPFMVFLLVGVMLGLAYETVNSMLGNYLLDFYQLGAGALGWQFTINGLLVVAFQIPLTRATEHWGERGQLALGAVLLAIGLGMLPFGVEWGMAYVCLSTAIWTIGEILFMPTMSVLVMQRAEGRKSGHYFGLYGVCWSISMLISPVFGSQIYSHFGGHSVWFACAALAILAVPLMDRAAVKMAPCAA</sequence>
<dbReference type="RefSeq" id="WP_207916612.1">
    <property type="nucleotide sequence ID" value="NZ_CAWOLO010000007.1"/>
</dbReference>
<feature type="domain" description="Major facilitator superfamily (MFS) profile" evidence="8">
    <location>
        <begin position="19"/>
        <end position="401"/>
    </location>
</feature>
<feature type="transmembrane region" description="Helical" evidence="7">
    <location>
        <begin position="55"/>
        <end position="73"/>
    </location>
</feature>
<feature type="transmembrane region" description="Helical" evidence="7">
    <location>
        <begin position="318"/>
        <end position="336"/>
    </location>
</feature>
<feature type="transmembrane region" description="Helical" evidence="7">
    <location>
        <begin position="21"/>
        <end position="43"/>
    </location>
</feature>
<feature type="transmembrane region" description="Helical" evidence="7">
    <location>
        <begin position="172"/>
        <end position="192"/>
    </location>
</feature>
<organism evidence="9 11">
    <name type="scientific">Iodobacter fluviatilis</name>
    <dbReference type="NCBI Taxonomy" id="537"/>
    <lineage>
        <taxon>Bacteria</taxon>
        <taxon>Pseudomonadati</taxon>
        <taxon>Pseudomonadota</taxon>
        <taxon>Betaproteobacteria</taxon>
        <taxon>Neisseriales</taxon>
        <taxon>Chitinibacteraceae</taxon>
        <taxon>Iodobacter</taxon>
    </lineage>
</organism>
<name>A0A377SSP3_9NEIS</name>
<comment type="subcellular location">
    <subcellularLocation>
        <location evidence="1">Cell membrane</location>
        <topology evidence="1">Multi-pass membrane protein</topology>
    </subcellularLocation>
</comment>
<evidence type="ECO:0000256" key="1">
    <source>
        <dbReference type="ARBA" id="ARBA00004651"/>
    </source>
</evidence>
<evidence type="ECO:0000313" key="10">
    <source>
        <dbReference type="EMBL" id="TCU85500.1"/>
    </source>
</evidence>
<evidence type="ECO:0000259" key="8">
    <source>
        <dbReference type="PROSITE" id="PS50850"/>
    </source>
</evidence>
<dbReference type="Pfam" id="PF07690">
    <property type="entry name" value="MFS_1"/>
    <property type="match status" value="1"/>
</dbReference>
<dbReference type="EMBL" id="UGHR01000003">
    <property type="protein sequence ID" value="STR45052.1"/>
    <property type="molecule type" value="Genomic_DNA"/>
</dbReference>
<dbReference type="GO" id="GO:0022857">
    <property type="term" value="F:transmembrane transporter activity"/>
    <property type="evidence" value="ECO:0007669"/>
    <property type="project" value="InterPro"/>
</dbReference>
<dbReference type="InterPro" id="IPR011701">
    <property type="entry name" value="MFS"/>
</dbReference>
<protein>
    <submittedName>
        <fullName evidence="10">MFS family arabinose efflux permease</fullName>
    </submittedName>
    <submittedName>
        <fullName evidence="9">Multidrug resistance protein MdtH</fullName>
    </submittedName>
</protein>
<keyword evidence="6 7" id="KW-0472">Membrane</keyword>